<dbReference type="EMBL" id="NEXX01000002">
    <property type="protein sequence ID" value="OUY07482.1"/>
    <property type="molecule type" value="Genomic_DNA"/>
</dbReference>
<evidence type="ECO:0000256" key="1">
    <source>
        <dbReference type="ARBA" id="ARBA00005953"/>
    </source>
</evidence>
<dbReference type="GO" id="GO:0047617">
    <property type="term" value="F:fatty acyl-CoA hydrolase activity"/>
    <property type="evidence" value="ECO:0007669"/>
    <property type="project" value="TreeGrafter"/>
</dbReference>
<dbReference type="OrthoDB" id="9799036at2"/>
<dbReference type="Gene3D" id="3.10.129.10">
    <property type="entry name" value="Hotdog Thioesterase"/>
    <property type="match status" value="1"/>
</dbReference>
<dbReference type="InterPro" id="IPR050563">
    <property type="entry name" value="4-hydroxybenzoyl-CoA_TE"/>
</dbReference>
<dbReference type="InterPro" id="IPR029069">
    <property type="entry name" value="HotDog_dom_sf"/>
</dbReference>
<evidence type="ECO:0000313" key="4">
    <source>
        <dbReference type="Proteomes" id="UP000196536"/>
    </source>
</evidence>
<gene>
    <name evidence="3" type="ORF">CAP51_06935</name>
</gene>
<dbReference type="AlphaFoldDB" id="A0A1Z9YZ91"/>
<dbReference type="RefSeq" id="WP_087620032.1">
    <property type="nucleotide sequence ID" value="NZ_NEXX01000002.1"/>
</dbReference>
<protein>
    <submittedName>
        <fullName evidence="3">Thioesterase</fullName>
    </submittedName>
</protein>
<evidence type="ECO:0000313" key="3">
    <source>
        <dbReference type="EMBL" id="OUY07482.1"/>
    </source>
</evidence>
<evidence type="ECO:0000256" key="2">
    <source>
        <dbReference type="ARBA" id="ARBA00022801"/>
    </source>
</evidence>
<sequence length="145" mass="16671">MNEPILSRSAFNYFNLITTRWADNDIYGHVNNVMYYSFFDTAVNTFLIQQADLDIHHGKIIGLVVDSSCRYFAPLAYPEQITAGVRVLHIGNRSVKYQIALFKQDEQHASAQGHFVHVYVDRDTRKPTPITDHMRQALQTLSINI</sequence>
<dbReference type="Pfam" id="PF13279">
    <property type="entry name" value="4HBT_2"/>
    <property type="match status" value="1"/>
</dbReference>
<dbReference type="PANTHER" id="PTHR31793">
    <property type="entry name" value="4-HYDROXYBENZOYL-COA THIOESTERASE FAMILY MEMBER"/>
    <property type="match status" value="1"/>
</dbReference>
<dbReference type="Proteomes" id="UP000196536">
    <property type="component" value="Unassembled WGS sequence"/>
</dbReference>
<comment type="caution">
    <text evidence="3">The sequence shown here is derived from an EMBL/GenBank/DDBJ whole genome shotgun (WGS) entry which is preliminary data.</text>
</comment>
<keyword evidence="4" id="KW-1185">Reference proteome</keyword>
<name>A0A1Z9YZ91_9GAMM</name>
<dbReference type="PANTHER" id="PTHR31793:SF27">
    <property type="entry name" value="NOVEL THIOESTERASE SUPERFAMILY DOMAIN AND SAPOSIN A-TYPE DOMAIN CONTAINING PROTEIN (0610012H03RIK)"/>
    <property type="match status" value="1"/>
</dbReference>
<dbReference type="SUPFAM" id="SSF54637">
    <property type="entry name" value="Thioesterase/thiol ester dehydrase-isomerase"/>
    <property type="match status" value="1"/>
</dbReference>
<dbReference type="CDD" id="cd00586">
    <property type="entry name" value="4HBT"/>
    <property type="match status" value="1"/>
</dbReference>
<proteinExistence type="inferred from homology"/>
<accession>A0A1Z9YZ91</accession>
<comment type="similarity">
    <text evidence="1">Belongs to the 4-hydroxybenzoyl-CoA thioesterase family.</text>
</comment>
<reference evidence="3 4" key="1">
    <citation type="submission" date="2017-05" db="EMBL/GenBank/DDBJ databases">
        <title>Acinetobacter populi ANC 5415 (= PBJ7), whole genome shotgun sequencing project.</title>
        <authorList>
            <person name="Nemec A."/>
            <person name="Radolfova-Krizova L."/>
        </authorList>
    </citation>
    <scope>NUCLEOTIDE SEQUENCE [LARGE SCALE GENOMIC DNA]</scope>
    <source>
        <strain evidence="3 4">PBJ7</strain>
    </source>
</reference>
<organism evidence="3 4">
    <name type="scientific">Acinetobacter populi</name>
    <dbReference type="NCBI Taxonomy" id="1582270"/>
    <lineage>
        <taxon>Bacteria</taxon>
        <taxon>Pseudomonadati</taxon>
        <taxon>Pseudomonadota</taxon>
        <taxon>Gammaproteobacteria</taxon>
        <taxon>Moraxellales</taxon>
        <taxon>Moraxellaceae</taxon>
        <taxon>Acinetobacter</taxon>
    </lineage>
</organism>
<keyword evidence="2" id="KW-0378">Hydrolase</keyword>